<evidence type="ECO:0000313" key="2">
    <source>
        <dbReference type="Proteomes" id="UP001153331"/>
    </source>
</evidence>
<sequence length="333" mass="35336">MPLPQLFPLPQQVQQQAQQAFSGLQQPGPRLAQSSSAPRPAQQSSSPLPLLFSEFVHDAEMGGCGDGDEEDEEDGDGDEEDEEDEEDGEDGEEDHELPTPAACPRAATDAERAQLPDRLATSSPPSDERHPPPGAAQGAPECRTSRGRLGAERVAEPGAVLPLPRRPRVQVGDPLQALDRGPRAIVHVRPHRGLPLRAAHPAGLGRHSAAVRHRIRELGDAEPGQEQRDPAAHGALGLQPCAQHRDEYQARVVGALHRARQALDTNKALFDRPGERRALCDAVPHPDNGGHGARAVPAAGPPGHPEAVREPSADARAATPTASPCGTHNGKRS</sequence>
<protein>
    <submittedName>
        <fullName evidence="1">Uncharacterized protein</fullName>
    </submittedName>
</protein>
<gene>
    <name evidence="1" type="ORF">OPT61_g10554</name>
</gene>
<evidence type="ECO:0000313" key="1">
    <source>
        <dbReference type="EMBL" id="KAJ8104810.1"/>
    </source>
</evidence>
<organism evidence="1 2">
    <name type="scientific">Boeremia exigua</name>
    <dbReference type="NCBI Taxonomy" id="749465"/>
    <lineage>
        <taxon>Eukaryota</taxon>
        <taxon>Fungi</taxon>
        <taxon>Dikarya</taxon>
        <taxon>Ascomycota</taxon>
        <taxon>Pezizomycotina</taxon>
        <taxon>Dothideomycetes</taxon>
        <taxon>Pleosporomycetidae</taxon>
        <taxon>Pleosporales</taxon>
        <taxon>Pleosporineae</taxon>
        <taxon>Didymellaceae</taxon>
        <taxon>Boeremia</taxon>
    </lineage>
</organism>
<accession>A0ACC2HPP4</accession>
<name>A0ACC2HPP4_9PLEO</name>
<comment type="caution">
    <text evidence="1">The sequence shown here is derived from an EMBL/GenBank/DDBJ whole genome shotgun (WGS) entry which is preliminary data.</text>
</comment>
<proteinExistence type="predicted"/>
<dbReference type="EMBL" id="JAPHNI010001795">
    <property type="protein sequence ID" value="KAJ8104810.1"/>
    <property type="molecule type" value="Genomic_DNA"/>
</dbReference>
<dbReference type="Proteomes" id="UP001153331">
    <property type="component" value="Unassembled WGS sequence"/>
</dbReference>
<keyword evidence="2" id="KW-1185">Reference proteome</keyword>
<reference evidence="1" key="1">
    <citation type="submission" date="2022-11" db="EMBL/GenBank/DDBJ databases">
        <title>Genome Sequence of Boeremia exigua.</title>
        <authorList>
            <person name="Buettner E."/>
        </authorList>
    </citation>
    <scope>NUCLEOTIDE SEQUENCE</scope>
    <source>
        <strain evidence="1">CU02</strain>
    </source>
</reference>